<evidence type="ECO:0000313" key="2">
    <source>
        <dbReference type="EMBL" id="RVU28261.1"/>
    </source>
</evidence>
<name>A0A437Q169_9GAMM</name>
<keyword evidence="1" id="KW-0732">Signal</keyword>
<sequence length="193" mass="21230">MKKIITAAAFLAASTLAQAGPFGLSMGMPKSQIKGLEGTGTPFMYTTESVPTPSSQFKTYVMQVGDKNGLCVIKAISDTISTNRYGFALKDKFNALKDALTKKYGKHKTQDFLMPGSIWDEPEDFMAGLTKNERYLRAFWDAEEQSDLTDNLKSIILVAAGLGHEKGAVYIQYEFSNSEKCDNEREALDANAL</sequence>
<evidence type="ECO:0000313" key="3">
    <source>
        <dbReference type="Proteomes" id="UP000282818"/>
    </source>
</evidence>
<feature type="chain" id="PRO_5019109733" evidence="1">
    <location>
        <begin position="20"/>
        <end position="193"/>
    </location>
</feature>
<dbReference type="RefSeq" id="WP_127696257.1">
    <property type="nucleotide sequence ID" value="NZ_SACQ01000017.1"/>
</dbReference>
<dbReference type="Proteomes" id="UP000282818">
    <property type="component" value="Unassembled WGS sequence"/>
</dbReference>
<gene>
    <name evidence="2" type="ORF">EOE65_17820</name>
</gene>
<feature type="signal peptide" evidence="1">
    <location>
        <begin position="1"/>
        <end position="19"/>
    </location>
</feature>
<accession>A0A437Q169</accession>
<protein>
    <submittedName>
        <fullName evidence="2">Uncharacterized protein</fullName>
    </submittedName>
</protein>
<evidence type="ECO:0000256" key="1">
    <source>
        <dbReference type="SAM" id="SignalP"/>
    </source>
</evidence>
<dbReference type="AlphaFoldDB" id="A0A437Q169"/>
<keyword evidence="3" id="KW-1185">Reference proteome</keyword>
<proteinExistence type="predicted"/>
<comment type="caution">
    <text evidence="2">The sequence shown here is derived from an EMBL/GenBank/DDBJ whole genome shotgun (WGS) entry which is preliminary data.</text>
</comment>
<organism evidence="2 3">
    <name type="scientific">Neptunomonas marina</name>
    <dbReference type="NCBI Taxonomy" id="1815562"/>
    <lineage>
        <taxon>Bacteria</taxon>
        <taxon>Pseudomonadati</taxon>
        <taxon>Pseudomonadota</taxon>
        <taxon>Gammaproteobacteria</taxon>
        <taxon>Oceanospirillales</taxon>
        <taxon>Oceanospirillaceae</taxon>
        <taxon>Neptunomonas</taxon>
    </lineage>
</organism>
<dbReference type="EMBL" id="SACQ01000017">
    <property type="protein sequence ID" value="RVU28261.1"/>
    <property type="molecule type" value="Genomic_DNA"/>
</dbReference>
<reference evidence="2 3" key="1">
    <citation type="submission" date="2019-01" db="EMBL/GenBank/DDBJ databases">
        <authorList>
            <person name="Chen W.-M."/>
        </authorList>
    </citation>
    <scope>NUCLEOTIDE SEQUENCE [LARGE SCALE GENOMIC DNA]</scope>
    <source>
        <strain evidence="2 3">HPM-16</strain>
    </source>
</reference>